<feature type="non-terminal residue" evidence="1">
    <location>
        <position position="276"/>
    </location>
</feature>
<protein>
    <submittedName>
        <fullName evidence="1">Uncharacterized protein</fullName>
    </submittedName>
</protein>
<evidence type="ECO:0000313" key="1">
    <source>
        <dbReference type="EMBL" id="GAF86078.1"/>
    </source>
</evidence>
<gene>
    <name evidence="1" type="ORF">S01H1_30633</name>
</gene>
<name>X0SY01_9ZZZZ</name>
<reference evidence="1" key="1">
    <citation type="journal article" date="2014" name="Front. Microbiol.">
        <title>High frequency of phylogenetically diverse reductive dehalogenase-homologous genes in deep subseafloor sedimentary metagenomes.</title>
        <authorList>
            <person name="Kawai M."/>
            <person name="Futagami T."/>
            <person name="Toyoda A."/>
            <person name="Takaki Y."/>
            <person name="Nishi S."/>
            <person name="Hori S."/>
            <person name="Arai W."/>
            <person name="Tsubouchi T."/>
            <person name="Morono Y."/>
            <person name="Uchiyama I."/>
            <person name="Ito T."/>
            <person name="Fujiyama A."/>
            <person name="Inagaki F."/>
            <person name="Takami H."/>
        </authorList>
    </citation>
    <scope>NUCLEOTIDE SEQUENCE</scope>
    <source>
        <strain evidence="1">Expedition CK06-06</strain>
    </source>
</reference>
<proteinExistence type="predicted"/>
<sequence length="276" mass="31379">PHVENREVKFKIVGKGYEPMPKDFHPEDGTISRAVSACPVCGSIVDAKTTRKLFQEGKTRQKMIAVVLKRPHTTGKRYRIATERDIQFITEAREYLKVKRNKLIQEWGIDPIPDEPIPLTMPGGIHTPTYGMTTWGSLFNHRQINSLITFVENIRRTYRLMLESGYDPNYAKVITSYLSIALDKVAIYQTSLGYWHNTRELVNPGMGRQALQMAWDYAESNVFNGNADWNSAISWIMKVVTHCSSIPVTIPEGARVTQSSATSLDYPDNFFDAIFT</sequence>
<organism evidence="1">
    <name type="scientific">marine sediment metagenome</name>
    <dbReference type="NCBI Taxonomy" id="412755"/>
    <lineage>
        <taxon>unclassified sequences</taxon>
        <taxon>metagenomes</taxon>
        <taxon>ecological metagenomes</taxon>
    </lineage>
</organism>
<feature type="non-terminal residue" evidence="1">
    <location>
        <position position="1"/>
    </location>
</feature>
<comment type="caution">
    <text evidence="1">The sequence shown here is derived from an EMBL/GenBank/DDBJ whole genome shotgun (WGS) entry which is preliminary data.</text>
</comment>
<dbReference type="AlphaFoldDB" id="X0SY01"/>
<dbReference type="EMBL" id="BARS01018861">
    <property type="protein sequence ID" value="GAF86078.1"/>
    <property type="molecule type" value="Genomic_DNA"/>
</dbReference>
<accession>X0SY01</accession>